<feature type="transmembrane region" description="Helical" evidence="7">
    <location>
        <begin position="115"/>
        <end position="134"/>
    </location>
</feature>
<dbReference type="PROSITE" id="PS50929">
    <property type="entry name" value="ABC_TM1F"/>
    <property type="match status" value="1"/>
</dbReference>
<dbReference type="InterPro" id="IPR027417">
    <property type="entry name" value="P-loop_NTPase"/>
</dbReference>
<keyword evidence="4" id="KW-0067">ATP-binding</keyword>
<keyword evidence="2 7" id="KW-0812">Transmembrane</keyword>
<evidence type="ECO:0000313" key="10">
    <source>
        <dbReference type="EMBL" id="KUH34197.1"/>
    </source>
</evidence>
<organism evidence="10 11">
    <name type="scientific">Thermococcus celericrescens</name>
    <dbReference type="NCBI Taxonomy" id="227598"/>
    <lineage>
        <taxon>Archaea</taxon>
        <taxon>Methanobacteriati</taxon>
        <taxon>Methanobacteriota</taxon>
        <taxon>Thermococci</taxon>
        <taxon>Thermococcales</taxon>
        <taxon>Thermococcaceae</taxon>
        <taxon>Thermococcus</taxon>
    </lineage>
</organism>
<gene>
    <name evidence="10" type="ORF">APY94_02665</name>
</gene>
<evidence type="ECO:0000256" key="3">
    <source>
        <dbReference type="ARBA" id="ARBA00022741"/>
    </source>
</evidence>
<feature type="domain" description="ABC transmembrane type-1" evidence="9">
    <location>
        <begin position="23"/>
        <end position="293"/>
    </location>
</feature>
<dbReference type="EMBL" id="LLYW01000008">
    <property type="protein sequence ID" value="KUH34197.1"/>
    <property type="molecule type" value="Genomic_DNA"/>
</dbReference>
<evidence type="ECO:0000256" key="1">
    <source>
        <dbReference type="ARBA" id="ARBA00004141"/>
    </source>
</evidence>
<dbReference type="CDD" id="cd03228">
    <property type="entry name" value="ABCC_MRP_Like"/>
    <property type="match status" value="1"/>
</dbReference>
<dbReference type="RefSeq" id="WP_058938172.1">
    <property type="nucleotide sequence ID" value="NZ_LLYW01000008.1"/>
</dbReference>
<evidence type="ECO:0000259" key="8">
    <source>
        <dbReference type="PROSITE" id="PS50893"/>
    </source>
</evidence>
<dbReference type="InterPro" id="IPR003593">
    <property type="entry name" value="AAA+_ATPase"/>
</dbReference>
<dbReference type="GO" id="GO:0015421">
    <property type="term" value="F:ABC-type oligopeptide transporter activity"/>
    <property type="evidence" value="ECO:0007669"/>
    <property type="project" value="TreeGrafter"/>
</dbReference>
<keyword evidence="6 7" id="KW-0472">Membrane</keyword>
<dbReference type="PROSITE" id="PS50893">
    <property type="entry name" value="ABC_TRANSPORTER_2"/>
    <property type="match status" value="1"/>
</dbReference>
<dbReference type="Proteomes" id="UP000053462">
    <property type="component" value="Unassembled WGS sequence"/>
</dbReference>
<name>A0A100XZ33_9EURY</name>
<dbReference type="InterPro" id="IPR017871">
    <property type="entry name" value="ABC_transporter-like_CS"/>
</dbReference>
<dbReference type="Gene3D" id="1.20.1560.10">
    <property type="entry name" value="ABC transporter type 1, transmembrane domain"/>
    <property type="match status" value="1"/>
</dbReference>
<keyword evidence="5 7" id="KW-1133">Transmembrane helix</keyword>
<dbReference type="FunFam" id="1.20.1560.10:FF:000376">
    <property type="entry name" value="ABC-type multidrug transport system, ATPase and permease components"/>
    <property type="match status" value="1"/>
</dbReference>
<evidence type="ECO:0000256" key="5">
    <source>
        <dbReference type="ARBA" id="ARBA00022989"/>
    </source>
</evidence>
<dbReference type="Pfam" id="PF00005">
    <property type="entry name" value="ABC_tran"/>
    <property type="match status" value="1"/>
</dbReference>
<evidence type="ECO:0000256" key="6">
    <source>
        <dbReference type="ARBA" id="ARBA00023136"/>
    </source>
</evidence>
<dbReference type="AlphaFoldDB" id="A0A100XZ33"/>
<accession>A0A100XZ33</accession>
<evidence type="ECO:0000256" key="2">
    <source>
        <dbReference type="ARBA" id="ARBA00022692"/>
    </source>
</evidence>
<dbReference type="SUPFAM" id="SSF90123">
    <property type="entry name" value="ABC transporter transmembrane region"/>
    <property type="match status" value="1"/>
</dbReference>
<evidence type="ECO:0000256" key="4">
    <source>
        <dbReference type="ARBA" id="ARBA00022840"/>
    </source>
</evidence>
<dbReference type="GO" id="GO:0016020">
    <property type="term" value="C:membrane"/>
    <property type="evidence" value="ECO:0007669"/>
    <property type="project" value="UniProtKB-SubCell"/>
</dbReference>
<keyword evidence="3" id="KW-0547">Nucleotide-binding</keyword>
<proteinExistence type="predicted"/>
<keyword evidence="11" id="KW-1185">Reference proteome</keyword>
<comment type="subcellular location">
    <subcellularLocation>
        <location evidence="1">Membrane</location>
        <topology evidence="1">Multi-pass membrane protein</topology>
    </subcellularLocation>
</comment>
<dbReference type="GO" id="GO:0005524">
    <property type="term" value="F:ATP binding"/>
    <property type="evidence" value="ECO:0007669"/>
    <property type="project" value="UniProtKB-KW"/>
</dbReference>
<dbReference type="PANTHER" id="PTHR43394">
    <property type="entry name" value="ATP-DEPENDENT PERMEASE MDL1, MITOCHONDRIAL"/>
    <property type="match status" value="1"/>
</dbReference>
<dbReference type="SMART" id="SM00382">
    <property type="entry name" value="AAA"/>
    <property type="match status" value="1"/>
</dbReference>
<evidence type="ECO:0000259" key="9">
    <source>
        <dbReference type="PROSITE" id="PS50929"/>
    </source>
</evidence>
<feature type="transmembrane region" description="Helical" evidence="7">
    <location>
        <begin position="245"/>
        <end position="262"/>
    </location>
</feature>
<reference evidence="10 11" key="1">
    <citation type="submission" date="2015-10" db="EMBL/GenBank/DDBJ databases">
        <title>Draft genome sequence of Thermococcus celericrescens strain DSM 17994.</title>
        <authorList>
            <person name="Hong S.-J."/>
            <person name="Park C.-E."/>
            <person name="Shin J.-H."/>
        </authorList>
    </citation>
    <scope>NUCLEOTIDE SEQUENCE [LARGE SCALE GENOMIC DNA]</scope>
    <source>
        <strain evidence="10 11">DSM 17994</strain>
    </source>
</reference>
<dbReference type="InterPro" id="IPR039421">
    <property type="entry name" value="Type_1_exporter"/>
</dbReference>
<comment type="caution">
    <text evidence="10">The sequence shown here is derived from an EMBL/GenBank/DDBJ whole genome shotgun (WGS) entry which is preliminary data.</text>
</comment>
<feature type="transmembrane region" description="Helical" evidence="7">
    <location>
        <begin position="140"/>
        <end position="169"/>
    </location>
</feature>
<dbReference type="Pfam" id="PF00664">
    <property type="entry name" value="ABC_membrane"/>
    <property type="match status" value="1"/>
</dbReference>
<dbReference type="InterPro" id="IPR003439">
    <property type="entry name" value="ABC_transporter-like_ATP-bd"/>
</dbReference>
<feature type="domain" description="ABC transporter" evidence="8">
    <location>
        <begin position="318"/>
        <end position="523"/>
    </location>
</feature>
<protein>
    <submittedName>
        <fullName evidence="10">ABC transporter</fullName>
    </submittedName>
</protein>
<sequence length="523" mass="58825">MGVLRYSFSKYWELSRTLRKRQALIVLLNLIVSYLNVRFALMLRDTINSPNTGRILVLGGFLVLINALSFVVTYLLDVSKRAMQVEIIGRIYEKILHAKEETFRVKTPGEYLTDLVSNVVYVSSLSAALIPALVVNAVSFGAYLIALFLLSPRLSLVLLPFLIATVLLFKKQVGELAKVSSKERDRFSMLIERIRTNLEGRKSIKNTDSLSGAMRKLNEECTRWYNSVRGLVLASLKYRYLYHTLYRLVPLISILVGLLWRMDTGTLVAFYMMAGEIIEPLVVILNDLGHVPESYPALKRIDEALNMEEENFGERTITQVESIELRNVSYGTILKNVNLKILRGDSLGIIGESGSGKTTLANVIACHYLPDEGEVLVNGIPAREFGNLRRKIILVETNEFIFPGTVRENVTLWEEFDEGELREAVKVARVNLPLDEKIGPSYREVSLGERQRIALARALIRKPEVLLLDEALSGVDPDVEAEIIEEIKARGITLVAISHRPSTTKLVDRLVLVEKGRVREVGG</sequence>
<dbReference type="STRING" id="227598.APY94_02665"/>
<feature type="transmembrane region" description="Helical" evidence="7">
    <location>
        <begin position="23"/>
        <end position="43"/>
    </location>
</feature>
<dbReference type="GO" id="GO:0016887">
    <property type="term" value="F:ATP hydrolysis activity"/>
    <property type="evidence" value="ECO:0007669"/>
    <property type="project" value="InterPro"/>
</dbReference>
<evidence type="ECO:0000256" key="7">
    <source>
        <dbReference type="SAM" id="Phobius"/>
    </source>
</evidence>
<dbReference type="InterPro" id="IPR011527">
    <property type="entry name" value="ABC1_TM_dom"/>
</dbReference>
<dbReference type="PANTHER" id="PTHR43394:SF1">
    <property type="entry name" value="ATP-BINDING CASSETTE SUB-FAMILY B MEMBER 10, MITOCHONDRIAL"/>
    <property type="match status" value="1"/>
</dbReference>
<dbReference type="SUPFAM" id="SSF52540">
    <property type="entry name" value="P-loop containing nucleoside triphosphate hydrolases"/>
    <property type="match status" value="1"/>
</dbReference>
<evidence type="ECO:0000313" key="11">
    <source>
        <dbReference type="Proteomes" id="UP000053462"/>
    </source>
</evidence>
<dbReference type="OrthoDB" id="121502at2157"/>
<feature type="transmembrane region" description="Helical" evidence="7">
    <location>
        <begin position="55"/>
        <end position="76"/>
    </location>
</feature>
<dbReference type="InterPro" id="IPR036640">
    <property type="entry name" value="ABC1_TM_sf"/>
</dbReference>
<dbReference type="PROSITE" id="PS00211">
    <property type="entry name" value="ABC_TRANSPORTER_1"/>
    <property type="match status" value="1"/>
</dbReference>
<dbReference type="Gene3D" id="3.40.50.300">
    <property type="entry name" value="P-loop containing nucleotide triphosphate hydrolases"/>
    <property type="match status" value="1"/>
</dbReference>